<keyword evidence="4" id="KW-1185">Reference proteome</keyword>
<reference evidence="3 4" key="1">
    <citation type="submission" date="2015-09" db="EMBL/GenBank/DDBJ databases">
        <title>Draft genome of a European isolate of the apple canker pathogen Neonectria ditissima.</title>
        <authorList>
            <person name="Gomez-Cortecero A."/>
            <person name="Harrison R.J."/>
            <person name="Armitage A.D."/>
        </authorList>
    </citation>
    <scope>NUCLEOTIDE SEQUENCE [LARGE SCALE GENOMIC DNA]</scope>
    <source>
        <strain evidence="3 4">R09/05</strain>
    </source>
</reference>
<feature type="signal peptide" evidence="2">
    <location>
        <begin position="1"/>
        <end position="16"/>
    </location>
</feature>
<keyword evidence="2" id="KW-0732">Signal</keyword>
<proteinExistence type="predicted"/>
<dbReference type="EMBL" id="LKCW01000056">
    <property type="protein sequence ID" value="KPM41961.1"/>
    <property type="molecule type" value="Genomic_DNA"/>
</dbReference>
<feature type="region of interest" description="Disordered" evidence="1">
    <location>
        <begin position="136"/>
        <end position="201"/>
    </location>
</feature>
<feature type="compositionally biased region" description="Basic and acidic residues" evidence="1">
    <location>
        <begin position="147"/>
        <end position="165"/>
    </location>
</feature>
<comment type="caution">
    <text evidence="3">The sequence shown here is derived from an EMBL/GenBank/DDBJ whole genome shotgun (WGS) entry which is preliminary data.</text>
</comment>
<protein>
    <submittedName>
        <fullName evidence="3">Uncharacterized protein</fullName>
    </submittedName>
</protein>
<name>A0A0P7B654_9HYPO</name>
<evidence type="ECO:0000256" key="1">
    <source>
        <dbReference type="SAM" id="MobiDB-lite"/>
    </source>
</evidence>
<evidence type="ECO:0000256" key="2">
    <source>
        <dbReference type="SAM" id="SignalP"/>
    </source>
</evidence>
<feature type="region of interest" description="Disordered" evidence="1">
    <location>
        <begin position="43"/>
        <end position="93"/>
    </location>
</feature>
<dbReference type="AlphaFoldDB" id="A0A0P7B654"/>
<evidence type="ECO:0000313" key="4">
    <source>
        <dbReference type="Proteomes" id="UP000050424"/>
    </source>
</evidence>
<evidence type="ECO:0000313" key="3">
    <source>
        <dbReference type="EMBL" id="KPM41961.1"/>
    </source>
</evidence>
<accession>A0A0P7B654</accession>
<feature type="chain" id="PRO_5006135426" evidence="2">
    <location>
        <begin position="17"/>
        <end position="383"/>
    </location>
</feature>
<sequence length="383" mass="43072">MLCTLMLLLLQPAIRLLDLAQPKHHPIQRRLNALLLDKRNQLPHHRPRTQKNPPDHANSPQDAHQRRRLRASSPDHARHHHQPVEPHGLQRLRDGRLPRHIDDDVEASPLGGQLLDRFAPRRRLAVVDDVARPEGLESGSFLRGASRRNDGGADSHGELQRRDAHPSAPLNEHPIPRLDPPALQTGQRVPCREPGAGQRRGLLVAQRATEPDEARLREDSAARQCPVHFVSQPAADVGHGRQRGVVDGRQSVVGEVLREHVRDDLVARLERRHFAADLDDNAGPVRARHDSRGCLQAEHSLYAVSKQQPKLELERRRAQVYQDLAVPDLAGLQTSKDEPRKIAILGVEDPRLGHFCKSWWLIPQGDSQSVQPISRLSRARTLL</sequence>
<gene>
    <name evidence="3" type="ORF">AK830_g4542</name>
</gene>
<dbReference type="Proteomes" id="UP000050424">
    <property type="component" value="Unassembled WGS sequence"/>
</dbReference>
<organism evidence="3 4">
    <name type="scientific">Neonectria ditissima</name>
    <dbReference type="NCBI Taxonomy" id="78410"/>
    <lineage>
        <taxon>Eukaryota</taxon>
        <taxon>Fungi</taxon>
        <taxon>Dikarya</taxon>
        <taxon>Ascomycota</taxon>
        <taxon>Pezizomycotina</taxon>
        <taxon>Sordariomycetes</taxon>
        <taxon>Hypocreomycetidae</taxon>
        <taxon>Hypocreales</taxon>
        <taxon>Nectriaceae</taxon>
        <taxon>Neonectria</taxon>
    </lineage>
</organism>